<comment type="caution">
    <text evidence="3">The sequence shown here is derived from an EMBL/GenBank/DDBJ whole genome shotgun (WGS) entry which is preliminary data.</text>
</comment>
<sequence>MRLIIFSILLLATGPASANDYYYVIYNIPPLADAHFASADETCHAAYDYSQSVIFPARAGKNPVAPLPYQPPTVFQSYPPKVLVYGCHTSATISFLDSNGNVTSTSVTSIGYYISREGNNCQDGQYYNPVSGACQTSDQEQPYKELGNPNNPAVVGVVSCGDPINVGTGNVFEEEVDYEDTDGELRFSRTYNSEIGTWDHSYAALLAPVDPHSLAMNFADGRQSVFAVENNVATAEPGEMGTATYQGGQWTYAAPTNEKMTFDYPRGRLIRWQNANGLAQTLSYVTDTAYNTTATVTDSRGHKLTFVADVSGRLSKMTAGDLVVSYQFDASARLASVTRSWPGHAATRTFLYEDEANPKKITGLIDERGVRSASWTYDSQGRALSNELAGGANKVSVVYADDGSATVMNALGHAVVYRYSVVQGVKRVTAIEGEPAPGCPAANSSYTYTVNGQVATKTDALGHVTSYTYDALGRETRRVEAEGSIQARTTSTTWDGESFRPATVTSVDRITTYSYDPKGRLLSTNVHSIKE</sequence>
<feature type="chain" id="PRO_5020626251" evidence="1">
    <location>
        <begin position="19"/>
        <end position="531"/>
    </location>
</feature>
<feature type="signal peptide" evidence="1">
    <location>
        <begin position="1"/>
        <end position="18"/>
    </location>
</feature>
<keyword evidence="1" id="KW-0732">Signal</keyword>
<evidence type="ECO:0000313" key="3">
    <source>
        <dbReference type="EMBL" id="TCV96352.1"/>
    </source>
</evidence>
<dbReference type="PANTHER" id="PTHR32305">
    <property type="match status" value="1"/>
</dbReference>
<dbReference type="Proteomes" id="UP000295645">
    <property type="component" value="Unassembled WGS sequence"/>
</dbReference>
<gene>
    <name evidence="3" type="ORF">EC912_102703</name>
</gene>
<feature type="domain" description="DUF6531" evidence="2">
    <location>
        <begin position="161"/>
        <end position="226"/>
    </location>
</feature>
<evidence type="ECO:0000256" key="1">
    <source>
        <dbReference type="SAM" id="SignalP"/>
    </source>
</evidence>
<dbReference type="EMBL" id="SMCS01000002">
    <property type="protein sequence ID" value="TCV96352.1"/>
    <property type="molecule type" value="Genomic_DNA"/>
</dbReference>
<evidence type="ECO:0000313" key="4">
    <source>
        <dbReference type="Proteomes" id="UP000295645"/>
    </source>
</evidence>
<dbReference type="RefSeq" id="WP_132142542.1">
    <property type="nucleotide sequence ID" value="NZ_SMCS01000002.1"/>
</dbReference>
<dbReference type="NCBIfam" id="TIGR01643">
    <property type="entry name" value="YD_repeat_2x"/>
    <property type="match status" value="1"/>
</dbReference>
<keyword evidence="4" id="KW-1185">Reference proteome</keyword>
<dbReference type="PANTHER" id="PTHR32305:SF15">
    <property type="entry name" value="PROTEIN RHSA-RELATED"/>
    <property type="match status" value="1"/>
</dbReference>
<accession>A0A4R3YV34</accession>
<organism evidence="3 4">
    <name type="scientific">Luteibacter rhizovicinus</name>
    <dbReference type="NCBI Taxonomy" id="242606"/>
    <lineage>
        <taxon>Bacteria</taxon>
        <taxon>Pseudomonadati</taxon>
        <taxon>Pseudomonadota</taxon>
        <taxon>Gammaproteobacteria</taxon>
        <taxon>Lysobacterales</taxon>
        <taxon>Rhodanobacteraceae</taxon>
        <taxon>Luteibacter</taxon>
    </lineage>
</organism>
<dbReference type="InterPro" id="IPR006530">
    <property type="entry name" value="YD"/>
</dbReference>
<dbReference type="Pfam" id="PF05593">
    <property type="entry name" value="RHS_repeat"/>
    <property type="match status" value="1"/>
</dbReference>
<dbReference type="AlphaFoldDB" id="A0A4R3YV34"/>
<dbReference type="OrthoDB" id="6191870at2"/>
<proteinExistence type="predicted"/>
<name>A0A4R3YV34_9GAMM</name>
<dbReference type="Pfam" id="PF20148">
    <property type="entry name" value="DUF6531"/>
    <property type="match status" value="1"/>
</dbReference>
<dbReference type="Gene3D" id="2.180.10.10">
    <property type="entry name" value="RHS repeat-associated core"/>
    <property type="match status" value="1"/>
</dbReference>
<dbReference type="InterPro" id="IPR050708">
    <property type="entry name" value="T6SS_VgrG/RHS"/>
</dbReference>
<evidence type="ECO:0000259" key="2">
    <source>
        <dbReference type="Pfam" id="PF20148"/>
    </source>
</evidence>
<reference evidence="3 4" key="1">
    <citation type="submission" date="2019-03" db="EMBL/GenBank/DDBJ databases">
        <title>Above-ground endophytic microbial communities from plants in different locations in the United States.</title>
        <authorList>
            <person name="Frank C."/>
        </authorList>
    </citation>
    <scope>NUCLEOTIDE SEQUENCE [LARGE SCALE GENOMIC DNA]</scope>
    <source>
        <strain evidence="3 4">LP_13_YM</strain>
    </source>
</reference>
<protein>
    <submittedName>
        <fullName evidence="3">YD repeat-containing protein</fullName>
    </submittedName>
</protein>
<dbReference type="InterPro" id="IPR031325">
    <property type="entry name" value="RHS_repeat"/>
</dbReference>
<dbReference type="InterPro" id="IPR045351">
    <property type="entry name" value="DUF6531"/>
</dbReference>